<sequence>MNTNDAMEVCFGVQSEMNITSDKVKELFLSQKVTEIKEEEKETEDEIGKYVTFNILNTTEPKRYNILLSHPMLSSPVYERTAYVLPDNRQRFAVILGKRAHELKKKKKKKKSKQLNSTSKKETNETNQKVENNTDSDVVFDIEKLTDPNDPNLLKSRIPLSIEPVAAPEVSVNNDFDEDGEYNDFDEDLEIYEDNNAILEESLINMAVNQTLEEQSKRYVDNLVEELEAK</sequence>
<dbReference type="InParanoid" id="D2V0F4"/>
<feature type="region of interest" description="Disordered" evidence="1">
    <location>
        <begin position="103"/>
        <end position="134"/>
    </location>
</feature>
<evidence type="ECO:0000313" key="2">
    <source>
        <dbReference type="EMBL" id="EFC49708.1"/>
    </source>
</evidence>
<feature type="compositionally biased region" description="Polar residues" evidence="1">
    <location>
        <begin position="125"/>
        <end position="134"/>
    </location>
</feature>
<reference evidence="2 3" key="1">
    <citation type="journal article" date="2010" name="Cell">
        <title>The genome of Naegleria gruberi illuminates early eukaryotic versatility.</title>
        <authorList>
            <person name="Fritz-Laylin L.K."/>
            <person name="Prochnik S.E."/>
            <person name="Ginger M.L."/>
            <person name="Dacks J.B."/>
            <person name="Carpenter M.L."/>
            <person name="Field M.C."/>
            <person name="Kuo A."/>
            <person name="Paredez A."/>
            <person name="Chapman J."/>
            <person name="Pham J."/>
            <person name="Shu S."/>
            <person name="Neupane R."/>
            <person name="Cipriano M."/>
            <person name="Mancuso J."/>
            <person name="Tu H."/>
            <person name="Salamov A."/>
            <person name="Lindquist E."/>
            <person name="Shapiro H."/>
            <person name="Lucas S."/>
            <person name="Grigoriev I.V."/>
            <person name="Cande W.Z."/>
            <person name="Fulton C."/>
            <person name="Rokhsar D.S."/>
            <person name="Dawson S.C."/>
        </authorList>
    </citation>
    <scope>NUCLEOTIDE SEQUENCE [LARGE SCALE GENOMIC DNA]</scope>
    <source>
        <strain evidence="2 3">NEG-M</strain>
    </source>
</reference>
<dbReference type="RefSeq" id="XP_002682452.1">
    <property type="nucleotide sequence ID" value="XM_002682406.1"/>
</dbReference>
<gene>
    <name evidence="2" type="ORF">NAEGRDRAFT_62276</name>
</gene>
<dbReference type="KEGG" id="ngr:NAEGRDRAFT_62276"/>
<accession>D2V0F4</accession>
<organism evidence="3">
    <name type="scientific">Naegleria gruberi</name>
    <name type="common">Amoeba</name>
    <dbReference type="NCBI Taxonomy" id="5762"/>
    <lineage>
        <taxon>Eukaryota</taxon>
        <taxon>Discoba</taxon>
        <taxon>Heterolobosea</taxon>
        <taxon>Tetramitia</taxon>
        <taxon>Eutetramitia</taxon>
        <taxon>Vahlkampfiidae</taxon>
        <taxon>Naegleria</taxon>
    </lineage>
</organism>
<evidence type="ECO:0000313" key="3">
    <source>
        <dbReference type="Proteomes" id="UP000006671"/>
    </source>
</evidence>
<dbReference type="EMBL" id="GG738847">
    <property type="protein sequence ID" value="EFC49708.1"/>
    <property type="molecule type" value="Genomic_DNA"/>
</dbReference>
<dbReference type="Proteomes" id="UP000006671">
    <property type="component" value="Unassembled WGS sequence"/>
</dbReference>
<dbReference type="AlphaFoldDB" id="D2V0F4"/>
<feature type="compositionally biased region" description="Basic residues" evidence="1">
    <location>
        <begin position="103"/>
        <end position="113"/>
    </location>
</feature>
<dbReference type="OrthoDB" id="10348585at2759"/>
<keyword evidence="3" id="KW-1185">Reference proteome</keyword>
<proteinExistence type="predicted"/>
<dbReference type="GeneID" id="8860138"/>
<name>D2V0F4_NAEGR</name>
<dbReference type="VEuPathDB" id="AmoebaDB:NAEGRDRAFT_62276"/>
<protein>
    <submittedName>
        <fullName evidence="2">Predicted protein</fullName>
    </submittedName>
</protein>
<evidence type="ECO:0000256" key="1">
    <source>
        <dbReference type="SAM" id="MobiDB-lite"/>
    </source>
</evidence>